<dbReference type="PANTHER" id="PTHR45784:SF3">
    <property type="entry name" value="C-TYPE LECTIN DOMAIN FAMILY 4 MEMBER K-LIKE-RELATED"/>
    <property type="match status" value="1"/>
</dbReference>
<feature type="signal peptide" evidence="2">
    <location>
        <begin position="1"/>
        <end position="20"/>
    </location>
</feature>
<dbReference type="GeneTree" id="ENSGT01100000263473"/>
<evidence type="ECO:0000256" key="2">
    <source>
        <dbReference type="SAM" id="SignalP"/>
    </source>
</evidence>
<evidence type="ECO:0000259" key="3">
    <source>
        <dbReference type="PROSITE" id="PS50041"/>
    </source>
</evidence>
<dbReference type="PROSITE" id="PS00615">
    <property type="entry name" value="C_TYPE_LECTIN_1"/>
    <property type="match status" value="1"/>
</dbReference>
<evidence type="ECO:0000313" key="5">
    <source>
        <dbReference type="Proteomes" id="UP000018467"/>
    </source>
</evidence>
<dbReference type="PANTHER" id="PTHR45784">
    <property type="entry name" value="C-TYPE LECTIN DOMAIN FAMILY 20 MEMBER A-RELATED"/>
    <property type="match status" value="1"/>
</dbReference>
<dbReference type="InterPro" id="IPR001304">
    <property type="entry name" value="C-type_lectin-like"/>
</dbReference>
<dbReference type="Ensembl" id="ENSAMXT00000038060.1">
    <property type="protein sequence ID" value="ENSAMXP00000052962.1"/>
    <property type="gene ID" value="ENSAMXG00000042448.1"/>
</dbReference>
<name>A0A3B1KE29_ASTMX</name>
<keyword evidence="2" id="KW-0732">Signal</keyword>
<feature type="chain" id="PRO_5017385576" description="C-type lectin domain-containing protein" evidence="2">
    <location>
        <begin position="21"/>
        <end position="326"/>
    </location>
</feature>
<dbReference type="Gene3D" id="3.10.100.10">
    <property type="entry name" value="Mannose-Binding Protein A, subunit A"/>
    <property type="match status" value="2"/>
</dbReference>
<accession>A0A3B1KE29</accession>
<dbReference type="Pfam" id="PF00059">
    <property type="entry name" value="Lectin_C"/>
    <property type="match status" value="2"/>
</dbReference>
<keyword evidence="1" id="KW-1015">Disulfide bond</keyword>
<dbReference type="SMART" id="SM00034">
    <property type="entry name" value="CLECT"/>
    <property type="match status" value="2"/>
</dbReference>
<keyword evidence="5" id="KW-1185">Reference proteome</keyword>
<reference evidence="4" key="3">
    <citation type="submission" date="2025-08" db="UniProtKB">
        <authorList>
            <consortium name="Ensembl"/>
        </authorList>
    </citation>
    <scope>IDENTIFICATION</scope>
</reference>
<reference evidence="4" key="4">
    <citation type="submission" date="2025-09" db="UniProtKB">
        <authorList>
            <consortium name="Ensembl"/>
        </authorList>
    </citation>
    <scope>IDENTIFICATION</scope>
</reference>
<proteinExistence type="predicted"/>
<dbReference type="InterPro" id="IPR018378">
    <property type="entry name" value="C-type_lectin_CS"/>
</dbReference>
<dbReference type="InParanoid" id="A0A3B1KE29"/>
<reference evidence="5" key="2">
    <citation type="journal article" date="2014" name="Nat. Commun.">
        <title>The cavefish genome reveals candidate genes for eye loss.</title>
        <authorList>
            <person name="McGaugh S.E."/>
            <person name="Gross J.B."/>
            <person name="Aken B."/>
            <person name="Blin M."/>
            <person name="Borowsky R."/>
            <person name="Chalopin D."/>
            <person name="Hinaux H."/>
            <person name="Jeffery W.R."/>
            <person name="Keene A."/>
            <person name="Ma L."/>
            <person name="Minx P."/>
            <person name="Murphy D."/>
            <person name="O'Quin K.E."/>
            <person name="Retaux S."/>
            <person name="Rohner N."/>
            <person name="Searle S.M."/>
            <person name="Stahl B.A."/>
            <person name="Tabin C."/>
            <person name="Volff J.N."/>
            <person name="Yoshizawa M."/>
            <person name="Warren W.C."/>
        </authorList>
    </citation>
    <scope>NUCLEOTIDE SEQUENCE [LARGE SCALE GENOMIC DNA]</scope>
    <source>
        <strain evidence="5">female</strain>
    </source>
</reference>
<feature type="domain" description="C-type lectin" evidence="3">
    <location>
        <begin position="23"/>
        <end position="136"/>
    </location>
</feature>
<sequence>MEPGPIQLLILAGLLSLGLAVERSYSLIEQNKTWQEAQDYCRIHYNDLATINSAEDTIQLQKEADAHRFSSAAWVGLYTDMDTWRWSYNNMSLGNFRNWKSNQPDNTMGREGCVTMAYDGLWADMVCIGGKPYICFKDTQPERYIFFTNSTSWYMAQSFCRQYYTDLAYAPDDVSNLAIKSIIPGGNIGWIGLSRDSWKWSDQTTPSTIPWMSGQPNNLLKNENCVFIENGKMADNRCTDLFPFFCQSRIKRNRLITRVEVTSNQNLNDPAVNELILDTIEKKLRERGLQENSTVAWRKKPDGTVFNRERTSNDYNNNSNDYNVKC</sequence>
<reference evidence="5" key="1">
    <citation type="submission" date="2013-03" db="EMBL/GenBank/DDBJ databases">
        <authorList>
            <person name="Jeffery W."/>
            <person name="Warren W."/>
            <person name="Wilson R.K."/>
        </authorList>
    </citation>
    <scope>NUCLEOTIDE SEQUENCE</scope>
    <source>
        <strain evidence="5">female</strain>
    </source>
</reference>
<dbReference type="InterPro" id="IPR016187">
    <property type="entry name" value="CTDL_fold"/>
</dbReference>
<dbReference type="SUPFAM" id="SSF56436">
    <property type="entry name" value="C-type lectin-like"/>
    <property type="match status" value="2"/>
</dbReference>
<feature type="domain" description="C-type lectin" evidence="3">
    <location>
        <begin position="144"/>
        <end position="247"/>
    </location>
</feature>
<dbReference type="PROSITE" id="PS50041">
    <property type="entry name" value="C_TYPE_LECTIN_2"/>
    <property type="match status" value="2"/>
</dbReference>
<evidence type="ECO:0000256" key="1">
    <source>
        <dbReference type="ARBA" id="ARBA00023157"/>
    </source>
</evidence>
<protein>
    <recommendedName>
        <fullName evidence="3">C-type lectin domain-containing protein</fullName>
    </recommendedName>
</protein>
<dbReference type="AlphaFoldDB" id="A0A3B1KE29"/>
<dbReference type="InterPro" id="IPR016186">
    <property type="entry name" value="C-type_lectin-like/link_sf"/>
</dbReference>
<evidence type="ECO:0000313" key="4">
    <source>
        <dbReference type="Ensembl" id="ENSAMXP00000052962.1"/>
    </source>
</evidence>
<dbReference type="Proteomes" id="UP000018467">
    <property type="component" value="Unassembled WGS sequence"/>
</dbReference>
<organism evidence="4 5">
    <name type="scientific">Astyanax mexicanus</name>
    <name type="common">Blind cave fish</name>
    <name type="synonym">Astyanax fasciatus mexicanus</name>
    <dbReference type="NCBI Taxonomy" id="7994"/>
    <lineage>
        <taxon>Eukaryota</taxon>
        <taxon>Metazoa</taxon>
        <taxon>Chordata</taxon>
        <taxon>Craniata</taxon>
        <taxon>Vertebrata</taxon>
        <taxon>Euteleostomi</taxon>
        <taxon>Actinopterygii</taxon>
        <taxon>Neopterygii</taxon>
        <taxon>Teleostei</taxon>
        <taxon>Ostariophysi</taxon>
        <taxon>Characiformes</taxon>
        <taxon>Characoidei</taxon>
        <taxon>Acestrorhamphidae</taxon>
        <taxon>Acestrorhamphinae</taxon>
        <taxon>Astyanax</taxon>
    </lineage>
</organism>